<comment type="caution">
    <text evidence="9">The sequence shown here is derived from an EMBL/GenBank/DDBJ whole genome shotgun (WGS) entry which is preliminary data.</text>
</comment>
<evidence type="ECO:0000256" key="5">
    <source>
        <dbReference type="ARBA" id="ARBA00023002"/>
    </source>
</evidence>
<dbReference type="Pfam" id="PF02913">
    <property type="entry name" value="FAD-oxidase_C"/>
    <property type="match status" value="1"/>
</dbReference>
<dbReference type="Gene3D" id="3.30.465.10">
    <property type="match status" value="1"/>
</dbReference>
<accession>A0ABW5KNP7</accession>
<organism evidence="9 10">
    <name type="scientific">Sphingobacterium suaedae</name>
    <dbReference type="NCBI Taxonomy" id="1686402"/>
    <lineage>
        <taxon>Bacteria</taxon>
        <taxon>Pseudomonadati</taxon>
        <taxon>Bacteroidota</taxon>
        <taxon>Sphingobacteriia</taxon>
        <taxon>Sphingobacteriales</taxon>
        <taxon>Sphingobacteriaceae</taxon>
        <taxon>Sphingobacterium</taxon>
    </lineage>
</organism>
<dbReference type="InterPro" id="IPR036318">
    <property type="entry name" value="FAD-bd_PCMH-like_sf"/>
</dbReference>
<dbReference type="PROSITE" id="PS51387">
    <property type="entry name" value="FAD_PCMH"/>
    <property type="match status" value="1"/>
</dbReference>
<dbReference type="Gene3D" id="1.10.45.10">
    <property type="entry name" value="Vanillyl-alcohol Oxidase, Chain A, domain 4"/>
    <property type="match status" value="1"/>
</dbReference>
<evidence type="ECO:0000256" key="1">
    <source>
        <dbReference type="ARBA" id="ARBA00001974"/>
    </source>
</evidence>
<dbReference type="PANTHER" id="PTHR11748:SF119">
    <property type="entry name" value="D-2-HYDROXYGLUTARATE DEHYDROGENASE"/>
    <property type="match status" value="1"/>
</dbReference>
<evidence type="ECO:0000256" key="7">
    <source>
        <dbReference type="ARBA" id="ARBA00023014"/>
    </source>
</evidence>
<dbReference type="SUPFAM" id="SSF56176">
    <property type="entry name" value="FAD-binding/transporter-associated domain-like"/>
    <property type="match status" value="1"/>
</dbReference>
<dbReference type="Proteomes" id="UP001597545">
    <property type="component" value="Unassembled WGS sequence"/>
</dbReference>
<evidence type="ECO:0000313" key="10">
    <source>
        <dbReference type="Proteomes" id="UP001597545"/>
    </source>
</evidence>
<evidence type="ECO:0000259" key="8">
    <source>
        <dbReference type="PROSITE" id="PS51387"/>
    </source>
</evidence>
<proteinExistence type="predicted"/>
<keyword evidence="7" id="KW-0411">Iron-sulfur</keyword>
<dbReference type="InterPro" id="IPR016164">
    <property type="entry name" value="FAD-linked_Oxase-like_C"/>
</dbReference>
<keyword evidence="4" id="KW-0274">FAD</keyword>
<keyword evidence="5" id="KW-0560">Oxidoreductase</keyword>
<name>A0ABW5KNP7_9SPHI</name>
<dbReference type="InterPro" id="IPR004113">
    <property type="entry name" value="FAD-bd_oxidored_4_C"/>
</dbReference>
<dbReference type="InterPro" id="IPR016169">
    <property type="entry name" value="FAD-bd_PCMH_sub2"/>
</dbReference>
<sequence length="975" mass="108304">MEEKLHALRASLKGELRWDKKTLIMYATDASAYREMPLAVAIPKDVDDLRALIMFASAHGSSLIPRTAGTSLAGQVVGGGIVVDLSKHFNQIIEFHSEQKWITVQPGVIRDELNMYLKPYQLYFGPETSTANRAMIGGMVGNNSCGSNSLIYKSTREHTLAIEALLSDGSLVTFTALSFEEFCEKCALPTLEGAIYKHIRSLLSNFSNQQEIRKEFPKSTIKRRNTGYAIDLLLDTDPFTAGGDPFNFCKLLCGSEGTLAFITSITLKVVDLPKNPSGLLCIHFASLEDALQGNLIALKHEPMVSELMDHYILTCTKSNLAQSKNRFFVEGEPAAILVVEYAGADVDEIVEKVRVVEAELRELGLGYHFPLVLGEDKKKVWDLRKAGLGLLSNTPGDAKPVAVIEDTAVAVEDLPAYIREFNEILTRYGLYSVHYAHAATGELHLRPILNLKTAEGKAQFRLVATEIAKLVKRYQGSLSGEHGDGRLRGEFIASMIGENNYKMLQDIKNVWDPNHIFNPGKIVDTPAMDSFLRYDQAEGQSRPVPSVFRYGGQHILQHVEQCNGSGDCRKTALSGGTMCPSYMATRNEQDTTRARANILREILSTSTKENPFDHREIKDVLDLCLSCKGCKSECPSSVDMAKLKADFLQAYHDANGVPVRSWMIAHVDQLTKLASPFSLIYNWVVEHRILGQALKHMLGFAQERALPKIARQSLRSWFKKRRRTPLREDRGIVYFFFDEFTNYNDVEIGKKAILLLEGLGYSVGMVNHPSSGRALISKGLLREAKKIANKQVHAFAPLIGTAIALVGVEPSAILSFRDEYVDLVDEALIPAAETIASQAFTIEEFLYKEILAGKITPDLFAHEEMEIALHTHCQQKAWGLQDGLAFVLRFLPGRTVHVIPSGCCGMAGSFGYEKEHYALSQAIGNLVLFPYIRKKKPQEIVVASGTSCRHQIKEGVRELAVHPVEILYAALLNRQ</sequence>
<reference evidence="10" key="1">
    <citation type="journal article" date="2019" name="Int. J. Syst. Evol. Microbiol.">
        <title>The Global Catalogue of Microorganisms (GCM) 10K type strain sequencing project: providing services to taxonomists for standard genome sequencing and annotation.</title>
        <authorList>
            <consortium name="The Broad Institute Genomics Platform"/>
            <consortium name="The Broad Institute Genome Sequencing Center for Infectious Disease"/>
            <person name="Wu L."/>
            <person name="Ma J."/>
        </authorList>
    </citation>
    <scope>NUCLEOTIDE SEQUENCE [LARGE SCALE GENOMIC DNA]</scope>
    <source>
        <strain evidence="10">KCTC 42662</strain>
    </source>
</reference>
<comment type="cofactor">
    <cofactor evidence="1">
        <name>FAD</name>
        <dbReference type="ChEBI" id="CHEBI:57692"/>
    </cofactor>
</comment>
<evidence type="ECO:0000313" key="9">
    <source>
        <dbReference type="EMBL" id="MFD2550088.1"/>
    </source>
</evidence>
<dbReference type="SUPFAM" id="SSF46548">
    <property type="entry name" value="alpha-helical ferredoxin"/>
    <property type="match status" value="1"/>
</dbReference>
<keyword evidence="10" id="KW-1185">Reference proteome</keyword>
<dbReference type="Gene3D" id="3.30.70.2740">
    <property type="match status" value="1"/>
</dbReference>
<dbReference type="Pfam" id="PF13534">
    <property type="entry name" value="Fer4_17"/>
    <property type="match status" value="1"/>
</dbReference>
<dbReference type="EMBL" id="JBHULR010000021">
    <property type="protein sequence ID" value="MFD2550088.1"/>
    <property type="molecule type" value="Genomic_DNA"/>
</dbReference>
<dbReference type="InterPro" id="IPR016171">
    <property type="entry name" value="Vanillyl_alc_oxidase_C-sub2"/>
</dbReference>
<dbReference type="PROSITE" id="PS00198">
    <property type="entry name" value="4FE4S_FER_1"/>
    <property type="match status" value="1"/>
</dbReference>
<keyword evidence="2" id="KW-0285">Flavoprotein</keyword>
<evidence type="ECO:0000256" key="6">
    <source>
        <dbReference type="ARBA" id="ARBA00023004"/>
    </source>
</evidence>
<dbReference type="PANTHER" id="PTHR11748">
    <property type="entry name" value="D-LACTATE DEHYDROGENASE"/>
    <property type="match status" value="1"/>
</dbReference>
<evidence type="ECO:0000256" key="4">
    <source>
        <dbReference type="ARBA" id="ARBA00022827"/>
    </source>
</evidence>
<dbReference type="Pfam" id="PF01565">
    <property type="entry name" value="FAD_binding_4"/>
    <property type="match status" value="1"/>
</dbReference>
<protein>
    <submittedName>
        <fullName evidence="9">FAD-binding and (Fe-S)-binding domain-containing protein</fullName>
    </submittedName>
</protein>
<dbReference type="InterPro" id="IPR017900">
    <property type="entry name" value="4Fe4S_Fe_S_CS"/>
</dbReference>
<dbReference type="RefSeq" id="WP_380906498.1">
    <property type="nucleotide sequence ID" value="NZ_JBHUEG010000018.1"/>
</dbReference>
<keyword evidence="3" id="KW-0479">Metal-binding</keyword>
<evidence type="ECO:0000256" key="2">
    <source>
        <dbReference type="ARBA" id="ARBA00022630"/>
    </source>
</evidence>
<dbReference type="InterPro" id="IPR006094">
    <property type="entry name" value="Oxid_FAD_bind_N"/>
</dbReference>
<evidence type="ECO:0000256" key="3">
    <source>
        <dbReference type="ARBA" id="ARBA00022723"/>
    </source>
</evidence>
<dbReference type="InterPro" id="IPR016166">
    <property type="entry name" value="FAD-bd_PCMH"/>
</dbReference>
<keyword evidence="6" id="KW-0408">Iron</keyword>
<dbReference type="SUPFAM" id="SSF55103">
    <property type="entry name" value="FAD-linked oxidases, C-terminal domain"/>
    <property type="match status" value="1"/>
</dbReference>
<gene>
    <name evidence="9" type="ORF">ACFSR5_20745</name>
</gene>
<feature type="domain" description="FAD-binding PCMH-type" evidence="8">
    <location>
        <begin position="33"/>
        <end position="272"/>
    </location>
</feature>